<sequence length="127" mass="14275">MKQLLYIALSLTLFGCAGEKVNAQNNPEKVTDLTPAKQQQDTVEMITVTGTIVYKELEGGFFALDSDDGKKYMPRGMDKTLLKHGMKVQVKGHVLKDMLTFQQYGEVLKVVEADEIDSSNVRQQNEY</sequence>
<reference evidence="1 2" key="1">
    <citation type="journal article" date="2019" name="Int. J. Syst. Evol. Microbiol.">
        <title>The Global Catalogue of Microorganisms (GCM) 10K type strain sequencing project: providing services to taxonomists for standard genome sequencing and annotation.</title>
        <authorList>
            <consortium name="The Broad Institute Genomics Platform"/>
            <consortium name="The Broad Institute Genome Sequencing Center for Infectious Disease"/>
            <person name="Wu L."/>
            <person name="Ma J."/>
        </authorList>
    </citation>
    <scope>NUCLEOTIDE SEQUENCE [LARGE SCALE GENOMIC DNA]</scope>
    <source>
        <strain evidence="1 2">JCM 15896</strain>
    </source>
</reference>
<accession>A0ABN1LNJ3</accession>
<dbReference type="Proteomes" id="UP001500359">
    <property type="component" value="Unassembled WGS sequence"/>
</dbReference>
<dbReference type="PROSITE" id="PS51257">
    <property type="entry name" value="PROKAR_LIPOPROTEIN"/>
    <property type="match status" value="1"/>
</dbReference>
<evidence type="ECO:0000313" key="2">
    <source>
        <dbReference type="Proteomes" id="UP001500359"/>
    </source>
</evidence>
<dbReference type="EMBL" id="BAAAFD010000008">
    <property type="protein sequence ID" value="GAA0858297.1"/>
    <property type="molecule type" value="Genomic_DNA"/>
</dbReference>
<dbReference type="RefSeq" id="WP_343860895.1">
    <property type="nucleotide sequence ID" value="NZ_BAAAFD010000008.1"/>
</dbReference>
<organism evidence="1 2">
    <name type="scientific">Aliiglaciecola litoralis</name>
    <dbReference type="NCBI Taxonomy" id="582857"/>
    <lineage>
        <taxon>Bacteria</taxon>
        <taxon>Pseudomonadati</taxon>
        <taxon>Pseudomonadota</taxon>
        <taxon>Gammaproteobacteria</taxon>
        <taxon>Alteromonadales</taxon>
        <taxon>Alteromonadaceae</taxon>
        <taxon>Aliiglaciecola</taxon>
    </lineage>
</organism>
<keyword evidence="2" id="KW-1185">Reference proteome</keyword>
<evidence type="ECO:0000313" key="1">
    <source>
        <dbReference type="EMBL" id="GAA0858297.1"/>
    </source>
</evidence>
<protein>
    <submittedName>
        <fullName evidence="1">Uncharacterized protein</fullName>
    </submittedName>
</protein>
<name>A0ABN1LNJ3_9ALTE</name>
<gene>
    <name evidence="1" type="ORF">GCM10009114_27370</name>
</gene>
<comment type="caution">
    <text evidence="1">The sequence shown here is derived from an EMBL/GenBank/DDBJ whole genome shotgun (WGS) entry which is preliminary data.</text>
</comment>
<proteinExistence type="predicted"/>